<evidence type="ECO:0000259" key="1">
    <source>
        <dbReference type="Pfam" id="PF10512"/>
    </source>
</evidence>
<dbReference type="AlphaFoldDB" id="A0A2S2NPF3"/>
<accession>A0A2S2NPF3</accession>
<feature type="domain" description="Borealin C-terminal" evidence="1">
    <location>
        <begin position="155"/>
        <end position="258"/>
    </location>
</feature>
<sequence length="262" mass="29394">MPRTKGRKVERSAVEINLTAVNATMGNQSKTIKDILYEFDYEKQNIENHFFAIIENYTNLIENAFLMTKMKIGDLLHSNLYDMILKQHPIKSNCVIKNELEQPSRLVTQDTVNRVTRQKSVFKTYGSTATTTEVKCSSSTHIDDNRPLLTEIIESKFKTPINQPSVSSATVTPKINMNEPMSVMRYPNQGEIALSMTGSPLMISSVSRDDMASVSVPLANGNVISILPRVGSTMDISFDEQTKCELLLLKKNIEGLLKTNKN</sequence>
<organism evidence="2">
    <name type="scientific">Schizaphis graminum</name>
    <name type="common">Green bug aphid</name>
    <dbReference type="NCBI Taxonomy" id="13262"/>
    <lineage>
        <taxon>Eukaryota</taxon>
        <taxon>Metazoa</taxon>
        <taxon>Ecdysozoa</taxon>
        <taxon>Arthropoda</taxon>
        <taxon>Hexapoda</taxon>
        <taxon>Insecta</taxon>
        <taxon>Pterygota</taxon>
        <taxon>Neoptera</taxon>
        <taxon>Paraneoptera</taxon>
        <taxon>Hemiptera</taxon>
        <taxon>Sternorrhyncha</taxon>
        <taxon>Aphidomorpha</taxon>
        <taxon>Aphidoidea</taxon>
        <taxon>Aphididae</taxon>
        <taxon>Aphidini</taxon>
        <taxon>Schizaphis</taxon>
    </lineage>
</organism>
<reference evidence="2" key="1">
    <citation type="submission" date="2018-04" db="EMBL/GenBank/DDBJ databases">
        <title>Transcriptome of Schizaphis graminum biotype I.</title>
        <authorList>
            <person name="Scully E.D."/>
            <person name="Geib S.M."/>
            <person name="Palmer N.A."/>
            <person name="Koch K."/>
            <person name="Bradshaw J."/>
            <person name="Heng-Moss T."/>
            <person name="Sarath G."/>
        </authorList>
    </citation>
    <scope>NUCLEOTIDE SEQUENCE</scope>
</reference>
<proteinExistence type="predicted"/>
<gene>
    <name evidence="2" type="primary">borr</name>
    <name evidence="2" type="ORF">g.31503</name>
</gene>
<dbReference type="InterPro" id="IPR046466">
    <property type="entry name" value="Borealin_C"/>
</dbReference>
<evidence type="ECO:0000313" key="2">
    <source>
        <dbReference type="EMBL" id="MBY18832.1"/>
    </source>
</evidence>
<protein>
    <submittedName>
        <fullName evidence="2">Borealin</fullName>
    </submittedName>
</protein>
<dbReference type="EMBL" id="GGMR01006213">
    <property type="protein sequence ID" value="MBY18832.1"/>
    <property type="molecule type" value="Transcribed_RNA"/>
</dbReference>
<dbReference type="Pfam" id="PF10512">
    <property type="entry name" value="Borealin"/>
    <property type="match status" value="1"/>
</dbReference>
<name>A0A2S2NPF3_SCHGA</name>